<feature type="transmembrane region" description="Helical" evidence="1">
    <location>
        <begin position="224"/>
        <end position="253"/>
    </location>
</feature>
<keyword evidence="1" id="KW-1133">Transmembrane helix</keyword>
<name>A0A7S3JT42_9STRA</name>
<accession>A0A7S3JT42</accession>
<keyword evidence="1" id="KW-0812">Transmembrane</keyword>
<reference evidence="2" key="1">
    <citation type="submission" date="2021-01" db="EMBL/GenBank/DDBJ databases">
        <authorList>
            <person name="Corre E."/>
            <person name="Pelletier E."/>
            <person name="Niang G."/>
            <person name="Scheremetjew M."/>
            <person name="Finn R."/>
            <person name="Kale V."/>
            <person name="Holt S."/>
            <person name="Cochrane G."/>
            <person name="Meng A."/>
            <person name="Brown T."/>
            <person name="Cohen L."/>
        </authorList>
    </citation>
    <scope>NUCLEOTIDE SEQUENCE</scope>
    <source>
        <strain evidence="2">CCMP1510</strain>
    </source>
</reference>
<proteinExistence type="predicted"/>
<feature type="transmembrane region" description="Helical" evidence="1">
    <location>
        <begin position="273"/>
        <end position="290"/>
    </location>
</feature>
<keyword evidence="1" id="KW-0472">Membrane</keyword>
<dbReference type="AlphaFoldDB" id="A0A7S3JT42"/>
<evidence type="ECO:0000256" key="1">
    <source>
        <dbReference type="SAM" id="Phobius"/>
    </source>
</evidence>
<organism evidence="2">
    <name type="scientific">Aureoumbra lagunensis</name>
    <dbReference type="NCBI Taxonomy" id="44058"/>
    <lineage>
        <taxon>Eukaryota</taxon>
        <taxon>Sar</taxon>
        <taxon>Stramenopiles</taxon>
        <taxon>Ochrophyta</taxon>
        <taxon>Pelagophyceae</taxon>
        <taxon>Pelagomonadales</taxon>
        <taxon>Aureoumbra</taxon>
    </lineage>
</organism>
<evidence type="ECO:0000313" key="2">
    <source>
        <dbReference type="EMBL" id="CAE0364107.1"/>
    </source>
</evidence>
<sequence length="594" mass="66800">MVAQGKKGGHHSAKEKKTVRKESITGETLFDEYRIAFCVHQLLPYIDKVLGISGTMDFRPIKFENDIMCRLPLVFLCLFMPSSKNLLLALHIVNVISLGFWMPSVWDHCVWIMLIESVFVIAAFISKDKALAMQRFLWAVRPMLITLYFSAAFWKLTTSFLDQRTSCANTLVAELAAGLFTPEQLPADSQFVKYLMLSAPAQIIFIEFLVPIVLWLCPRQGIPIALAFHGTINLMPVTYAGGFSISMCSRLFFFEPGTLVAALRAIAKKPMNSSLIASVGTVSIFIALFLKSHQGKIDASGFAFFVFSILYCQSSYANYKSPKLSYTPPKLNWATRLVWFYAFALAIIYGYLAPIFSFMSMAASTMYGNLIQWGGKPNHLLVPTGFLHDWYRDQGPDWLLDAFGGGFIRIDAYNSTEFYSQLDGADISDDQPEHARAILAATGSSGKYYEFYASRNYYDRKEDHAATALTAFDNKNSVAAGTTKFVFPAYELRRVLYLARNRETDFSIQYIHLPEHLHTLTQWRDFQAPRTISFIVKDGIAICESVGTTSDDILPCDHGETALLPPPPQWLRSLYHPYPLPLLDGVGDNFVCTT</sequence>
<evidence type="ECO:0008006" key="3">
    <source>
        <dbReference type="Google" id="ProtNLM"/>
    </source>
</evidence>
<feature type="transmembrane region" description="Helical" evidence="1">
    <location>
        <begin position="71"/>
        <end position="93"/>
    </location>
</feature>
<feature type="transmembrane region" description="Helical" evidence="1">
    <location>
        <begin position="194"/>
        <end position="217"/>
    </location>
</feature>
<feature type="transmembrane region" description="Helical" evidence="1">
    <location>
        <begin position="339"/>
        <end position="359"/>
    </location>
</feature>
<protein>
    <recommendedName>
        <fullName evidence="3">HTTM domain-containing protein</fullName>
    </recommendedName>
</protein>
<dbReference type="EMBL" id="HBIJ01006908">
    <property type="protein sequence ID" value="CAE0364107.1"/>
    <property type="molecule type" value="Transcribed_RNA"/>
</dbReference>
<gene>
    <name evidence="2" type="ORF">ALAG00032_LOCUS4848</name>
</gene>
<feature type="transmembrane region" description="Helical" evidence="1">
    <location>
        <begin position="302"/>
        <end position="319"/>
    </location>
</feature>
<feature type="transmembrane region" description="Helical" evidence="1">
    <location>
        <begin position="136"/>
        <end position="154"/>
    </location>
</feature>
<feature type="transmembrane region" description="Helical" evidence="1">
    <location>
        <begin position="105"/>
        <end position="124"/>
    </location>
</feature>